<dbReference type="AlphaFoldDB" id="A0A419DDS7"/>
<evidence type="ECO:0008006" key="3">
    <source>
        <dbReference type="Google" id="ProtNLM"/>
    </source>
</evidence>
<evidence type="ECO:0000313" key="1">
    <source>
        <dbReference type="EMBL" id="RJO61200.1"/>
    </source>
</evidence>
<protein>
    <recommendedName>
        <fullName evidence="3">Homeodomain phBC6A51-type domain-containing protein</fullName>
    </recommendedName>
</protein>
<dbReference type="Gene3D" id="1.10.10.60">
    <property type="entry name" value="Homeodomain-like"/>
    <property type="match status" value="1"/>
</dbReference>
<sequence length="141" mass="16469">MKKNRKKDEFLEQLRKLPIVQICCDKVGLSRNSIYRWRKEDEEFRTAMAEALAEGETLITEMSESTLISLIKDKHFPAVQLWLRQFHPKFANKVELSGTLTVEDDEISDEEEQILSHLEKLVSFVDKSESQQNHESQQSSE</sequence>
<organism evidence="1 2">
    <name type="scientific">candidate division WS5 bacterium</name>
    <dbReference type="NCBI Taxonomy" id="2093353"/>
    <lineage>
        <taxon>Bacteria</taxon>
        <taxon>candidate division WS5</taxon>
    </lineage>
</organism>
<name>A0A419DDS7_9BACT</name>
<comment type="caution">
    <text evidence="1">The sequence shown here is derived from an EMBL/GenBank/DDBJ whole genome shotgun (WGS) entry which is preliminary data.</text>
</comment>
<proteinExistence type="predicted"/>
<accession>A0A419DDS7</accession>
<reference evidence="1 2" key="1">
    <citation type="journal article" date="2017" name="ISME J.">
        <title>Energy and carbon metabolisms in a deep terrestrial subsurface fluid microbial community.</title>
        <authorList>
            <person name="Momper L."/>
            <person name="Jungbluth S.P."/>
            <person name="Lee M.D."/>
            <person name="Amend J.P."/>
        </authorList>
    </citation>
    <scope>NUCLEOTIDE SEQUENCE [LARGE SCALE GENOMIC DNA]</scope>
    <source>
        <strain evidence="1">SURF_29</strain>
    </source>
</reference>
<dbReference type="EMBL" id="QZJW01000026">
    <property type="protein sequence ID" value="RJO61200.1"/>
    <property type="molecule type" value="Genomic_DNA"/>
</dbReference>
<evidence type="ECO:0000313" key="2">
    <source>
        <dbReference type="Proteomes" id="UP000285655"/>
    </source>
</evidence>
<gene>
    <name evidence="1" type="ORF">C4544_03455</name>
</gene>
<dbReference type="Proteomes" id="UP000285655">
    <property type="component" value="Unassembled WGS sequence"/>
</dbReference>